<dbReference type="Proteomes" id="UP001515480">
    <property type="component" value="Unassembled WGS sequence"/>
</dbReference>
<name>A0AB34IMK0_PRYPA</name>
<reference evidence="1 2" key="1">
    <citation type="journal article" date="2024" name="Science">
        <title>Giant polyketide synthase enzymes in the biosynthesis of giant marine polyether toxins.</title>
        <authorList>
            <person name="Fallon T.R."/>
            <person name="Shende V.V."/>
            <person name="Wierzbicki I.H."/>
            <person name="Pendleton A.L."/>
            <person name="Watervoot N.F."/>
            <person name="Auber R.P."/>
            <person name="Gonzalez D.J."/>
            <person name="Wisecaver J.H."/>
            <person name="Moore B.S."/>
        </authorList>
    </citation>
    <scope>NUCLEOTIDE SEQUENCE [LARGE SCALE GENOMIC DNA]</scope>
    <source>
        <strain evidence="1 2">12B1</strain>
    </source>
</reference>
<dbReference type="AlphaFoldDB" id="A0AB34IMK0"/>
<keyword evidence="2" id="KW-1185">Reference proteome</keyword>
<proteinExistence type="predicted"/>
<evidence type="ECO:0000313" key="2">
    <source>
        <dbReference type="Proteomes" id="UP001515480"/>
    </source>
</evidence>
<dbReference type="EMBL" id="JBGBPQ010000021">
    <property type="protein sequence ID" value="KAL1503631.1"/>
    <property type="molecule type" value="Genomic_DNA"/>
</dbReference>
<sequence length="241" mass="25390">MAAALLLSGHLRDACEAGAAALHEQAARCRAAFHATRCDVFLHTWDLHDAATPRPSLACAAALARSLPLAALTVEHQETRLLNMSARWRASPRAYEAFRLNVAGMLGAVELMRLHAAHSRGSYAAAVRLRVDIGSPRVLRLVNGTLPAAAWAAVAAAAAAPPRERQLRACSRTKRPGGAAADNCMWSAPVEPLVATLLALREQFDALSTSTRGCLHAGHPESLVRCAARLAGVVGKPLVGA</sequence>
<protein>
    <submittedName>
        <fullName evidence="1">Uncharacterized protein</fullName>
    </submittedName>
</protein>
<organism evidence="1 2">
    <name type="scientific">Prymnesium parvum</name>
    <name type="common">Toxic golden alga</name>
    <dbReference type="NCBI Taxonomy" id="97485"/>
    <lineage>
        <taxon>Eukaryota</taxon>
        <taxon>Haptista</taxon>
        <taxon>Haptophyta</taxon>
        <taxon>Prymnesiophyceae</taxon>
        <taxon>Prymnesiales</taxon>
        <taxon>Prymnesiaceae</taxon>
        <taxon>Prymnesium</taxon>
    </lineage>
</organism>
<gene>
    <name evidence="1" type="ORF">AB1Y20_012106</name>
</gene>
<accession>A0AB34IMK0</accession>
<evidence type="ECO:0000313" key="1">
    <source>
        <dbReference type="EMBL" id="KAL1503631.1"/>
    </source>
</evidence>
<comment type="caution">
    <text evidence="1">The sequence shown here is derived from an EMBL/GenBank/DDBJ whole genome shotgun (WGS) entry which is preliminary data.</text>
</comment>